<keyword evidence="1" id="KW-0677">Repeat</keyword>
<keyword evidence="5" id="KW-1185">Reference proteome</keyword>
<sequence length="863" mass="98787">MRNIKDKKLLISAKKADFKSVKKILEDHTNLDLDCTDEAGKTLLHYAANSGQVDIVQMAIQHTLTLDATDKAGQAPIHYAVKQGYVAILKLLVENGAKVDFADKQKERTALHYAVYSNKVKAAEYLVCAGASQTVKDIDGKTPSDLCRSEEMRMTLNNSSACNKRGGRKVRSSFIIPLIYQTEIAETKEIYEGSKTTFKHSGLIVEYIKTGKGDYFCMLCRRTTTENSGIDFVFQEKEEVMSDVFVYRINCNTDSIPSILSVPLFSRPDKKEELIIRTNEDNEFVATDVEENTREKAWTCKFKADLKTFSAFVAVSRPKRETFEIGTEATTVHSTVDERVEISIPENAFEEPTKLTLEITKTPDMSETQTEDIKDIISATSFYSVNTEGGKPTNMEKEAAEEEQDEACWSVLDLEANVINSMVVFYVASFSVKVGVESFSRKSDANELKRQVSYLYRKSRRNEYGVMFLMLMKRIGQINTWKVVIECCQKEKSEERQKHWETKLYEKLESKLNDSITALSKQKYRVKLSEFLRVVGITEDMNLQFHPKRDNFQQFKIQIDEERPSVNGGLEIIQLPSQLVSARGDQNTDEEKLLSRFEFKLERILQVETNITTDHERRKEVSPSNDNFLSDRYMTNLVVKLKHSWFPVIILMGVSFTEIEKVLATEEDLLDKLTLLVLDWRDTKRAREDAGVPIIVSALSKVAFGLSKDLRADLKNWHDRQTDHDDPFYRWLKKAYLDSNLLNPGDYAKPMSDSYLAIISTSLEPTLQTAQVLHLTEEEHKEVVENKCYINDRLKVMKLLVVFRNSSPSLINGLESLIQALQTLNKTQARKWAVMCACSWVKQTTDPEDSFRTEVNELMKKFT</sequence>
<dbReference type="Pfam" id="PF00023">
    <property type="entry name" value="Ank"/>
    <property type="match status" value="1"/>
</dbReference>
<dbReference type="InterPro" id="IPR036770">
    <property type="entry name" value="Ankyrin_rpt-contain_sf"/>
</dbReference>
<feature type="repeat" description="ANK" evidence="3">
    <location>
        <begin position="106"/>
        <end position="138"/>
    </location>
</feature>
<dbReference type="Proteomes" id="UP001634394">
    <property type="component" value="Unassembled WGS sequence"/>
</dbReference>
<evidence type="ECO:0000256" key="2">
    <source>
        <dbReference type="ARBA" id="ARBA00023043"/>
    </source>
</evidence>
<proteinExistence type="predicted"/>
<dbReference type="PANTHER" id="PTHR24171:SF8">
    <property type="entry name" value="BRCA1-ASSOCIATED RING DOMAIN PROTEIN 1"/>
    <property type="match status" value="1"/>
</dbReference>
<feature type="repeat" description="ANK" evidence="3">
    <location>
        <begin position="72"/>
        <end position="104"/>
    </location>
</feature>
<evidence type="ECO:0000313" key="4">
    <source>
        <dbReference type="EMBL" id="KAL3851699.1"/>
    </source>
</evidence>
<evidence type="ECO:0000313" key="5">
    <source>
        <dbReference type="Proteomes" id="UP001634394"/>
    </source>
</evidence>
<dbReference type="InterPro" id="IPR002110">
    <property type="entry name" value="Ankyrin_rpt"/>
</dbReference>
<evidence type="ECO:0000256" key="1">
    <source>
        <dbReference type="ARBA" id="ARBA00022737"/>
    </source>
</evidence>
<dbReference type="SMART" id="SM00248">
    <property type="entry name" value="ANK"/>
    <property type="match status" value="3"/>
</dbReference>
<dbReference type="PRINTS" id="PR01415">
    <property type="entry name" value="ANKYRIN"/>
</dbReference>
<dbReference type="PANTHER" id="PTHR24171">
    <property type="entry name" value="ANKYRIN REPEAT DOMAIN-CONTAINING PROTEIN 39-RELATED"/>
    <property type="match status" value="1"/>
</dbReference>
<keyword evidence="2 3" id="KW-0040">ANK repeat</keyword>
<feature type="repeat" description="ANK" evidence="3">
    <location>
        <begin position="39"/>
        <end position="71"/>
    </location>
</feature>
<dbReference type="Pfam" id="PF12796">
    <property type="entry name" value="Ank_2"/>
    <property type="match status" value="1"/>
</dbReference>
<reference evidence="4 5" key="1">
    <citation type="submission" date="2024-11" db="EMBL/GenBank/DDBJ databases">
        <title>Chromosome-level genome assembly of the freshwater bivalve Anodonta woodiana.</title>
        <authorList>
            <person name="Chen X."/>
        </authorList>
    </citation>
    <scope>NUCLEOTIDE SEQUENCE [LARGE SCALE GENOMIC DNA]</scope>
    <source>
        <strain evidence="4">MN2024</strain>
        <tissue evidence="4">Gills</tissue>
    </source>
</reference>
<dbReference type="EMBL" id="JBJQND010000015">
    <property type="protein sequence ID" value="KAL3851699.1"/>
    <property type="molecule type" value="Genomic_DNA"/>
</dbReference>
<dbReference type="Gene3D" id="1.25.40.20">
    <property type="entry name" value="Ankyrin repeat-containing domain"/>
    <property type="match status" value="1"/>
</dbReference>
<accession>A0ABD3UQA2</accession>
<gene>
    <name evidence="4" type="ORF">ACJMK2_015426</name>
</gene>
<dbReference type="PROSITE" id="PS50297">
    <property type="entry name" value="ANK_REP_REGION"/>
    <property type="match status" value="3"/>
</dbReference>
<name>A0ABD3UQA2_SINWO</name>
<organism evidence="4 5">
    <name type="scientific">Sinanodonta woodiana</name>
    <name type="common">Chinese pond mussel</name>
    <name type="synonym">Anodonta woodiana</name>
    <dbReference type="NCBI Taxonomy" id="1069815"/>
    <lineage>
        <taxon>Eukaryota</taxon>
        <taxon>Metazoa</taxon>
        <taxon>Spiralia</taxon>
        <taxon>Lophotrochozoa</taxon>
        <taxon>Mollusca</taxon>
        <taxon>Bivalvia</taxon>
        <taxon>Autobranchia</taxon>
        <taxon>Heteroconchia</taxon>
        <taxon>Palaeoheterodonta</taxon>
        <taxon>Unionida</taxon>
        <taxon>Unionoidea</taxon>
        <taxon>Unionidae</taxon>
        <taxon>Unioninae</taxon>
        <taxon>Sinanodonta</taxon>
    </lineage>
</organism>
<dbReference type="PROSITE" id="PS50088">
    <property type="entry name" value="ANK_REPEAT"/>
    <property type="match status" value="3"/>
</dbReference>
<evidence type="ECO:0008006" key="6">
    <source>
        <dbReference type="Google" id="ProtNLM"/>
    </source>
</evidence>
<evidence type="ECO:0000256" key="3">
    <source>
        <dbReference type="PROSITE-ProRule" id="PRU00023"/>
    </source>
</evidence>
<comment type="caution">
    <text evidence="4">The sequence shown here is derived from an EMBL/GenBank/DDBJ whole genome shotgun (WGS) entry which is preliminary data.</text>
</comment>
<protein>
    <recommendedName>
        <fullName evidence="6">Death domain-containing protein</fullName>
    </recommendedName>
</protein>
<dbReference type="SUPFAM" id="SSF48403">
    <property type="entry name" value="Ankyrin repeat"/>
    <property type="match status" value="1"/>
</dbReference>
<dbReference type="Gene3D" id="2.60.220.30">
    <property type="match status" value="1"/>
</dbReference>
<dbReference type="AlphaFoldDB" id="A0ABD3UQA2"/>